<proteinExistence type="inferred from homology"/>
<keyword evidence="2" id="KW-0547">Nucleotide-binding</keyword>
<accession>A0ABP9RQF9</accession>
<dbReference type="InterPro" id="IPR003593">
    <property type="entry name" value="AAA+_ATPase"/>
</dbReference>
<evidence type="ECO:0000313" key="7">
    <source>
        <dbReference type="Proteomes" id="UP001501570"/>
    </source>
</evidence>
<dbReference type="InterPro" id="IPR003439">
    <property type="entry name" value="ABC_transporter-like_ATP-bd"/>
</dbReference>
<gene>
    <name evidence="6" type="ORF">GCM10023322_21820</name>
</gene>
<dbReference type="EMBL" id="BAABJQ010000005">
    <property type="protein sequence ID" value="GAA5183169.1"/>
    <property type="molecule type" value="Genomic_DNA"/>
</dbReference>
<keyword evidence="7" id="KW-1185">Reference proteome</keyword>
<dbReference type="SMART" id="SM00382">
    <property type="entry name" value="AAA"/>
    <property type="match status" value="1"/>
</dbReference>
<dbReference type="PANTHER" id="PTHR24220:SF689">
    <property type="entry name" value="LIPOPROTEIN-RELEASING SYSTEM ATP-BINDING PROTEIN LOLD"/>
    <property type="match status" value="1"/>
</dbReference>
<comment type="similarity">
    <text evidence="1">Belongs to the ABC transporter superfamily.</text>
</comment>
<dbReference type="Gene3D" id="3.40.50.300">
    <property type="entry name" value="P-loop containing nucleotide triphosphate hydrolases"/>
    <property type="match status" value="1"/>
</dbReference>
<evidence type="ECO:0000256" key="4">
    <source>
        <dbReference type="SAM" id="MobiDB-lite"/>
    </source>
</evidence>
<protein>
    <submittedName>
        <fullName evidence="6">ABC transporter ATP-binding protein</fullName>
    </submittedName>
</protein>
<evidence type="ECO:0000256" key="3">
    <source>
        <dbReference type="ARBA" id="ARBA00022840"/>
    </source>
</evidence>
<feature type="region of interest" description="Disordered" evidence="4">
    <location>
        <begin position="223"/>
        <end position="268"/>
    </location>
</feature>
<feature type="domain" description="ABC transporter" evidence="5">
    <location>
        <begin position="2"/>
        <end position="242"/>
    </location>
</feature>
<dbReference type="RefSeq" id="WP_345628545.1">
    <property type="nucleotide sequence ID" value="NZ_BAABJQ010000005.1"/>
</dbReference>
<sequence>MIKARDLTRRFRRGSETVTALDRVSLDIHPGELTVAAGPSGSGKTTLLSVIGGYERADAGSTLADNGVPAVDGAPPFEGLPTGRMGWGELGFVPQSLALIDELTVAENVELPARLNPGAAGTPVDALLEGLEIGHLADRLPSQISGGEQQRAAIGRALRLVPAILIGDEPTGHQDRRRVDLVLSLLRQHAYAGHVVLISSHDDAVISAADRVITLADGRVVADERTHGRPRPSRTVAQANAPDASPAGATGRARSDLATGPARSPDRS</sequence>
<dbReference type="InterPro" id="IPR015854">
    <property type="entry name" value="ABC_transpr_LolD-like"/>
</dbReference>
<evidence type="ECO:0000256" key="2">
    <source>
        <dbReference type="ARBA" id="ARBA00022741"/>
    </source>
</evidence>
<evidence type="ECO:0000259" key="5">
    <source>
        <dbReference type="PROSITE" id="PS50893"/>
    </source>
</evidence>
<dbReference type="GO" id="GO:0005524">
    <property type="term" value="F:ATP binding"/>
    <property type="evidence" value="ECO:0007669"/>
    <property type="project" value="UniProtKB-KW"/>
</dbReference>
<dbReference type="PROSITE" id="PS50893">
    <property type="entry name" value="ABC_TRANSPORTER_2"/>
    <property type="match status" value="1"/>
</dbReference>
<dbReference type="SUPFAM" id="SSF52540">
    <property type="entry name" value="P-loop containing nucleoside triphosphate hydrolases"/>
    <property type="match status" value="1"/>
</dbReference>
<keyword evidence="3 6" id="KW-0067">ATP-binding</keyword>
<reference evidence="7" key="1">
    <citation type="journal article" date="2019" name="Int. J. Syst. Evol. Microbiol.">
        <title>The Global Catalogue of Microorganisms (GCM) 10K type strain sequencing project: providing services to taxonomists for standard genome sequencing and annotation.</title>
        <authorList>
            <consortium name="The Broad Institute Genomics Platform"/>
            <consortium name="The Broad Institute Genome Sequencing Center for Infectious Disease"/>
            <person name="Wu L."/>
            <person name="Ma J."/>
        </authorList>
    </citation>
    <scope>NUCLEOTIDE SEQUENCE [LARGE SCALE GENOMIC DNA]</scope>
    <source>
        <strain evidence="7">JCM 18304</strain>
    </source>
</reference>
<comment type="caution">
    <text evidence="6">The sequence shown here is derived from an EMBL/GenBank/DDBJ whole genome shotgun (WGS) entry which is preliminary data.</text>
</comment>
<dbReference type="PROSITE" id="PS00211">
    <property type="entry name" value="ABC_TRANSPORTER_1"/>
    <property type="match status" value="1"/>
</dbReference>
<dbReference type="Pfam" id="PF00005">
    <property type="entry name" value="ABC_tran"/>
    <property type="match status" value="1"/>
</dbReference>
<dbReference type="InterPro" id="IPR017871">
    <property type="entry name" value="ABC_transporter-like_CS"/>
</dbReference>
<evidence type="ECO:0000256" key="1">
    <source>
        <dbReference type="ARBA" id="ARBA00005417"/>
    </source>
</evidence>
<dbReference type="InterPro" id="IPR027417">
    <property type="entry name" value="P-loop_NTPase"/>
</dbReference>
<dbReference type="Proteomes" id="UP001501570">
    <property type="component" value="Unassembled WGS sequence"/>
</dbReference>
<name>A0ABP9RQF9_9ACTN</name>
<organism evidence="6 7">
    <name type="scientific">Rugosimonospora acidiphila</name>
    <dbReference type="NCBI Taxonomy" id="556531"/>
    <lineage>
        <taxon>Bacteria</taxon>
        <taxon>Bacillati</taxon>
        <taxon>Actinomycetota</taxon>
        <taxon>Actinomycetes</taxon>
        <taxon>Micromonosporales</taxon>
        <taxon>Micromonosporaceae</taxon>
        <taxon>Rugosimonospora</taxon>
    </lineage>
</organism>
<dbReference type="PANTHER" id="PTHR24220">
    <property type="entry name" value="IMPORT ATP-BINDING PROTEIN"/>
    <property type="match status" value="1"/>
</dbReference>
<evidence type="ECO:0000313" key="6">
    <source>
        <dbReference type="EMBL" id="GAA5183169.1"/>
    </source>
</evidence>